<feature type="compositionally biased region" description="Low complexity" evidence="2">
    <location>
        <begin position="116"/>
        <end position="134"/>
    </location>
</feature>
<comment type="similarity">
    <text evidence="1">Belongs to the ribonucleoside diphosphate reductase small chain family.</text>
</comment>
<keyword evidence="3" id="KW-0560">Oxidoreductase</keyword>
<dbReference type="InParanoid" id="D7G418"/>
<dbReference type="Proteomes" id="UP000002630">
    <property type="component" value="Linkage Group LG33"/>
</dbReference>
<dbReference type="EMBL" id="FN648752">
    <property type="protein sequence ID" value="CBJ27053.1"/>
    <property type="molecule type" value="Genomic_DNA"/>
</dbReference>
<dbReference type="STRING" id="2880.D7G418"/>
<dbReference type="InterPro" id="IPR033909">
    <property type="entry name" value="RNR_small"/>
</dbReference>
<dbReference type="CDD" id="cd01049">
    <property type="entry name" value="RNRR2"/>
    <property type="match status" value="1"/>
</dbReference>
<feature type="region of interest" description="Disordered" evidence="2">
    <location>
        <begin position="483"/>
        <end position="504"/>
    </location>
</feature>
<dbReference type="GO" id="GO:0009263">
    <property type="term" value="P:deoxyribonucleotide biosynthetic process"/>
    <property type="evidence" value="ECO:0007669"/>
    <property type="project" value="InterPro"/>
</dbReference>
<evidence type="ECO:0000256" key="2">
    <source>
        <dbReference type="SAM" id="MobiDB-lite"/>
    </source>
</evidence>
<evidence type="ECO:0000256" key="1">
    <source>
        <dbReference type="ARBA" id="ARBA00009303"/>
    </source>
</evidence>
<dbReference type="PANTHER" id="PTHR23409:SF18">
    <property type="entry name" value="RIBONUCLEOSIDE-DIPHOSPHATE REDUCTASE SUBUNIT M2"/>
    <property type="match status" value="1"/>
</dbReference>
<dbReference type="Pfam" id="PF00268">
    <property type="entry name" value="Ribonuc_red_sm"/>
    <property type="match status" value="1"/>
</dbReference>
<sequence>MAGSYAEGEADGDGGVGIARPVEVRRSNAAATASSPAGFGHHRPVAQQDRTRWTGRPTSSAPAGVSAPTPTAKPSAWTGSKAEPGRTGVATSGVGAGVRSRGEEVGGGVVWREAEATASSPSSSQATDTEVNAARSASPAVAIAEKTPLERDGGVVGVGGAVGVGSAVGAKEAARGVPFVEPICRADPSRFVLFPIKHPELWDMYKKAKASFWTVEEVDLSQDSRDWEALTGNEQHFISMVLAFFAASDGIVMENLVERFSQEVQLPEARCFYGFQIAMESIHQEMYALLLDTYIKDKQERDNLFNAYNDIPCVKQKADWAMRWIGSDATFAERLVAFAAVEGVFFSGSFCAIFWLKKRGLMPGLTFSNEMISRDEGLHCDFACQLFASLENKPSRETVMAIVREAVEVEKSFICGALPCSLIGMNAGVMSQYIEFVADRLLGSLGYGKSYGTQNPFDWMDLISLQGKTNFFEKRVGEYQKAGVMGGGGGPGEDRRNFRLDADF</sequence>
<reference evidence="3 4" key="1">
    <citation type="journal article" date="2010" name="Nature">
        <title>The Ectocarpus genome and the independent evolution of multicellularity in brown algae.</title>
        <authorList>
            <person name="Cock J.M."/>
            <person name="Sterck L."/>
            <person name="Rouze P."/>
            <person name="Scornet D."/>
            <person name="Allen A.E."/>
            <person name="Amoutzias G."/>
            <person name="Anthouard V."/>
            <person name="Artiguenave F."/>
            <person name="Aury J.M."/>
            <person name="Badger J.H."/>
            <person name="Beszteri B."/>
            <person name="Billiau K."/>
            <person name="Bonnet E."/>
            <person name="Bothwell J.H."/>
            <person name="Bowler C."/>
            <person name="Boyen C."/>
            <person name="Brownlee C."/>
            <person name="Carrano C.J."/>
            <person name="Charrier B."/>
            <person name="Cho G.Y."/>
            <person name="Coelho S.M."/>
            <person name="Collen J."/>
            <person name="Corre E."/>
            <person name="Da Silva C."/>
            <person name="Delage L."/>
            <person name="Delaroque N."/>
            <person name="Dittami S.M."/>
            <person name="Doulbeau S."/>
            <person name="Elias M."/>
            <person name="Farnham G."/>
            <person name="Gachon C.M."/>
            <person name="Gschloessl B."/>
            <person name="Heesch S."/>
            <person name="Jabbari K."/>
            <person name="Jubin C."/>
            <person name="Kawai H."/>
            <person name="Kimura K."/>
            <person name="Kloareg B."/>
            <person name="Kupper F.C."/>
            <person name="Lang D."/>
            <person name="Le Bail A."/>
            <person name="Leblanc C."/>
            <person name="Lerouge P."/>
            <person name="Lohr M."/>
            <person name="Lopez P.J."/>
            <person name="Martens C."/>
            <person name="Maumus F."/>
            <person name="Michel G."/>
            <person name="Miranda-Saavedra D."/>
            <person name="Morales J."/>
            <person name="Moreau H."/>
            <person name="Motomura T."/>
            <person name="Nagasato C."/>
            <person name="Napoli C.A."/>
            <person name="Nelson D.R."/>
            <person name="Nyvall-Collen P."/>
            <person name="Peters A.F."/>
            <person name="Pommier C."/>
            <person name="Potin P."/>
            <person name="Poulain J."/>
            <person name="Quesneville H."/>
            <person name="Read B."/>
            <person name="Rensing S.A."/>
            <person name="Ritter A."/>
            <person name="Rousvoal S."/>
            <person name="Samanta M."/>
            <person name="Samson G."/>
            <person name="Schroeder D.C."/>
            <person name="Segurens B."/>
            <person name="Strittmatter M."/>
            <person name="Tonon T."/>
            <person name="Tregear J.W."/>
            <person name="Valentin K."/>
            <person name="von Dassow P."/>
            <person name="Yamagishi T."/>
            <person name="Van de Peer Y."/>
            <person name="Wincker P."/>
        </authorList>
    </citation>
    <scope>NUCLEOTIDE SEQUENCE [LARGE SCALE GENOMIC DNA]</scope>
    <source>
        <strain evidence="4">Ec32 / CCAP1310/4</strain>
    </source>
</reference>
<dbReference type="InterPro" id="IPR012348">
    <property type="entry name" value="RNR-like"/>
</dbReference>
<dbReference type="GO" id="GO:0004748">
    <property type="term" value="F:ribonucleoside-diphosphate reductase activity, thioredoxin disulfide as acceptor"/>
    <property type="evidence" value="ECO:0007669"/>
    <property type="project" value="UniProtKB-EC"/>
</dbReference>
<dbReference type="AlphaFoldDB" id="D7G418"/>
<organism evidence="3 4">
    <name type="scientific">Ectocarpus siliculosus</name>
    <name type="common">Brown alga</name>
    <name type="synonym">Conferva siliculosa</name>
    <dbReference type="NCBI Taxonomy" id="2880"/>
    <lineage>
        <taxon>Eukaryota</taxon>
        <taxon>Sar</taxon>
        <taxon>Stramenopiles</taxon>
        <taxon>Ochrophyta</taxon>
        <taxon>PX clade</taxon>
        <taxon>Phaeophyceae</taxon>
        <taxon>Ectocarpales</taxon>
        <taxon>Ectocarpaceae</taxon>
        <taxon>Ectocarpus</taxon>
    </lineage>
</organism>
<protein>
    <submittedName>
        <fullName evidence="3">Ribonucleoside-diphosphate reductase small chain</fullName>
        <ecNumber evidence="3">1.17.4.1</ecNumber>
    </submittedName>
</protein>
<feature type="region of interest" description="Disordered" evidence="2">
    <location>
        <begin position="1"/>
        <end position="134"/>
    </location>
</feature>
<accession>D7G418</accession>
<gene>
    <name evidence="3" type="ORF">Esi_0054_0102</name>
</gene>
<name>D7G418_ECTSI</name>
<evidence type="ECO:0000313" key="3">
    <source>
        <dbReference type="EMBL" id="CBJ27053.1"/>
    </source>
</evidence>
<dbReference type="eggNOG" id="KOG1567">
    <property type="taxonomic scope" value="Eukaryota"/>
</dbReference>
<dbReference type="Gene3D" id="1.10.620.20">
    <property type="entry name" value="Ribonucleotide Reductase, subunit A"/>
    <property type="match status" value="1"/>
</dbReference>
<proteinExistence type="inferred from homology"/>
<dbReference type="OrthoDB" id="10248373at2759"/>
<feature type="compositionally biased region" description="Low complexity" evidence="2">
    <location>
        <begin position="85"/>
        <end position="99"/>
    </location>
</feature>
<dbReference type="EC" id="1.17.4.1" evidence="3"/>
<feature type="compositionally biased region" description="Basic and acidic residues" evidence="2">
    <location>
        <begin position="492"/>
        <end position="504"/>
    </location>
</feature>
<dbReference type="FunCoup" id="D7G418">
    <property type="interactions" value="66"/>
</dbReference>
<dbReference type="PANTHER" id="PTHR23409">
    <property type="entry name" value="RIBONUCLEOSIDE-DIPHOSPHATE REDUCTASE SMALL CHAIN"/>
    <property type="match status" value="1"/>
</dbReference>
<dbReference type="InterPro" id="IPR009078">
    <property type="entry name" value="Ferritin-like_SF"/>
</dbReference>
<dbReference type="EMBL" id="FN649758">
    <property type="protein sequence ID" value="CBJ27053.1"/>
    <property type="molecule type" value="Genomic_DNA"/>
</dbReference>
<dbReference type="InterPro" id="IPR000358">
    <property type="entry name" value="RNR_small_fam"/>
</dbReference>
<evidence type="ECO:0000313" key="4">
    <source>
        <dbReference type="Proteomes" id="UP000002630"/>
    </source>
</evidence>
<dbReference type="SUPFAM" id="SSF47240">
    <property type="entry name" value="Ferritin-like"/>
    <property type="match status" value="1"/>
</dbReference>
<keyword evidence="4" id="KW-1185">Reference proteome</keyword>